<evidence type="ECO:0000256" key="2">
    <source>
        <dbReference type="ARBA" id="ARBA00022553"/>
    </source>
</evidence>
<dbReference type="InterPro" id="IPR013154">
    <property type="entry name" value="ADH-like_N"/>
</dbReference>
<dbReference type="Pfam" id="PF16197">
    <property type="entry name" value="KAsynt_C_assoc"/>
    <property type="match status" value="1"/>
</dbReference>
<dbReference type="InterPro" id="IPR020806">
    <property type="entry name" value="PKS_PP-bd"/>
</dbReference>
<evidence type="ECO:0000313" key="12">
    <source>
        <dbReference type="Proteomes" id="UP000465609"/>
    </source>
</evidence>
<dbReference type="InterPro" id="IPR020807">
    <property type="entry name" value="PKS_DH"/>
</dbReference>
<dbReference type="InterPro" id="IPR036299">
    <property type="entry name" value="Polyketide_synth_docking_sf"/>
</dbReference>
<feature type="domain" description="Carrier" evidence="8">
    <location>
        <begin position="5645"/>
        <end position="5723"/>
    </location>
</feature>
<dbReference type="SMART" id="SM00822">
    <property type="entry name" value="PKS_KR"/>
    <property type="match status" value="3"/>
</dbReference>
<dbReference type="InterPro" id="IPR014031">
    <property type="entry name" value="Ketoacyl_synth_C"/>
</dbReference>
<dbReference type="Pfam" id="PF02801">
    <property type="entry name" value="Ketoacyl-synt_C"/>
    <property type="match status" value="3"/>
</dbReference>
<dbReference type="Proteomes" id="UP000465609">
    <property type="component" value="Chromosome"/>
</dbReference>
<feature type="domain" description="Ketosynthase family 3 (KS3)" evidence="9">
    <location>
        <begin position="2104"/>
        <end position="2530"/>
    </location>
</feature>
<protein>
    <recommendedName>
        <fullName evidence="13">Phenolphthiocerol synthesis polyketide synthase type I Pks15/1</fullName>
    </recommendedName>
</protein>
<dbReference type="InterPro" id="IPR016039">
    <property type="entry name" value="Thiolase-like"/>
</dbReference>
<keyword evidence="4" id="KW-0511">Multifunctional enzyme</keyword>
<accession>A0ABM7IGH8</accession>
<evidence type="ECO:0000256" key="6">
    <source>
        <dbReference type="PROSITE-ProRule" id="PRU01363"/>
    </source>
</evidence>
<evidence type="ECO:0000259" key="8">
    <source>
        <dbReference type="PROSITE" id="PS50075"/>
    </source>
</evidence>
<keyword evidence="2" id="KW-0597">Phosphoprotein</keyword>
<evidence type="ECO:0000259" key="9">
    <source>
        <dbReference type="PROSITE" id="PS52004"/>
    </source>
</evidence>
<feature type="region of interest" description="Disordered" evidence="7">
    <location>
        <begin position="2077"/>
        <end position="2099"/>
    </location>
</feature>
<dbReference type="SMART" id="SM01294">
    <property type="entry name" value="PKS_PP_betabranch"/>
    <property type="match status" value="3"/>
</dbReference>
<dbReference type="InterPro" id="IPR042104">
    <property type="entry name" value="PKS_dehydratase_sf"/>
</dbReference>
<dbReference type="InterPro" id="IPR057326">
    <property type="entry name" value="KR_dom"/>
</dbReference>
<dbReference type="Pfam" id="PF08659">
    <property type="entry name" value="KR"/>
    <property type="match status" value="3"/>
</dbReference>
<dbReference type="Gene3D" id="3.30.70.3290">
    <property type="match status" value="3"/>
</dbReference>
<dbReference type="Pfam" id="PF22953">
    <property type="entry name" value="SpnB_Rossmann"/>
    <property type="match status" value="1"/>
</dbReference>
<dbReference type="InterPro" id="IPR016036">
    <property type="entry name" value="Malonyl_transacylase_ACP-bd"/>
</dbReference>
<dbReference type="Pfam" id="PF08240">
    <property type="entry name" value="ADH_N"/>
    <property type="match status" value="2"/>
</dbReference>
<feature type="region of interest" description="C-terminal hotdog fold" evidence="6">
    <location>
        <begin position="1068"/>
        <end position="1204"/>
    </location>
</feature>
<evidence type="ECO:0000256" key="7">
    <source>
        <dbReference type="SAM" id="MobiDB-lite"/>
    </source>
</evidence>
<evidence type="ECO:0000256" key="5">
    <source>
        <dbReference type="ARBA" id="ARBA00023315"/>
    </source>
</evidence>
<dbReference type="PANTHER" id="PTHR43775:SF51">
    <property type="entry name" value="INACTIVE PHENOLPHTHIOCEROL SYNTHESIS POLYKETIDE SYNTHASE TYPE I PKS1-RELATED"/>
    <property type="match status" value="1"/>
</dbReference>
<dbReference type="InterPro" id="IPR049552">
    <property type="entry name" value="PKS_DH_N"/>
</dbReference>
<dbReference type="Gene3D" id="3.10.129.110">
    <property type="entry name" value="Polyketide synthase dehydratase"/>
    <property type="match status" value="2"/>
</dbReference>
<feature type="active site" description="Proton acceptor; for dehydratase activity" evidence="6">
    <location>
        <position position="4566"/>
    </location>
</feature>
<dbReference type="Pfam" id="PF22621">
    <property type="entry name" value="CurL-like_PKS_C"/>
    <property type="match status" value="2"/>
</dbReference>
<dbReference type="Gene3D" id="3.40.47.10">
    <property type="match status" value="3"/>
</dbReference>
<feature type="active site" description="Proton donor; for dehydratase activity" evidence="6">
    <location>
        <position position="4732"/>
    </location>
</feature>
<organism evidence="11 12">
    <name type="scientific">Mycolicibacterium aubagnense</name>
    <dbReference type="NCBI Taxonomy" id="319707"/>
    <lineage>
        <taxon>Bacteria</taxon>
        <taxon>Bacillati</taxon>
        <taxon>Actinomycetota</taxon>
        <taxon>Actinomycetes</taxon>
        <taxon>Mycobacteriales</taxon>
        <taxon>Mycobacteriaceae</taxon>
        <taxon>Mycolicibacterium</taxon>
    </lineage>
</organism>
<reference evidence="11 12" key="1">
    <citation type="journal article" date="2019" name="Emerg. Microbes Infect.">
        <title>Comprehensive subspecies identification of 175 nontuberculous mycobacteria species based on 7547 genomic profiles.</title>
        <authorList>
            <person name="Matsumoto Y."/>
            <person name="Kinjo T."/>
            <person name="Motooka D."/>
            <person name="Nabeya D."/>
            <person name="Jung N."/>
            <person name="Uechi K."/>
            <person name="Horii T."/>
            <person name="Iida T."/>
            <person name="Fujita J."/>
            <person name="Nakamura S."/>
        </authorList>
    </citation>
    <scope>NUCLEOTIDE SEQUENCE [LARGE SCALE GENOMIC DNA]</scope>
    <source>
        <strain evidence="11 12">JCM 15296</strain>
    </source>
</reference>
<dbReference type="PROSITE" id="PS52004">
    <property type="entry name" value="KS3_2"/>
    <property type="match status" value="3"/>
</dbReference>
<dbReference type="InterPro" id="IPR014043">
    <property type="entry name" value="Acyl_transferase_dom"/>
</dbReference>
<feature type="domain" description="Carrier" evidence="8">
    <location>
        <begin position="3537"/>
        <end position="3611"/>
    </location>
</feature>
<keyword evidence="1" id="KW-0596">Phosphopantetheine</keyword>
<dbReference type="SUPFAM" id="SSF52151">
    <property type="entry name" value="FabD/lysophospholipase-like"/>
    <property type="match status" value="3"/>
</dbReference>
<dbReference type="InterPro" id="IPR020843">
    <property type="entry name" value="ER"/>
</dbReference>
<dbReference type="InterPro" id="IPR013968">
    <property type="entry name" value="PKS_KR"/>
</dbReference>
<feature type="region of interest" description="C-terminal hotdog fold" evidence="6">
    <location>
        <begin position="4669"/>
        <end position="4821"/>
    </location>
</feature>
<keyword evidence="5" id="KW-0012">Acyltransferase</keyword>
<feature type="domain" description="PKS/mFAS DH" evidence="10">
    <location>
        <begin position="934"/>
        <end position="1204"/>
    </location>
</feature>
<dbReference type="Gene3D" id="3.40.50.720">
    <property type="entry name" value="NAD(P)-binding Rossmann-like Domain"/>
    <property type="match status" value="5"/>
</dbReference>
<dbReference type="CDD" id="cd08955">
    <property type="entry name" value="KR_2_FAS_SDR_x"/>
    <property type="match status" value="2"/>
</dbReference>
<keyword evidence="3" id="KW-0808">Transferase</keyword>
<dbReference type="SUPFAM" id="SSF53901">
    <property type="entry name" value="Thiolase-like"/>
    <property type="match status" value="3"/>
</dbReference>
<dbReference type="SUPFAM" id="SSF47336">
    <property type="entry name" value="ACP-like"/>
    <property type="match status" value="3"/>
</dbReference>
<dbReference type="SUPFAM" id="SSF55048">
    <property type="entry name" value="Probable ACP-binding domain of malonyl-CoA ACP transacylase"/>
    <property type="match status" value="3"/>
</dbReference>
<dbReference type="SMART" id="SM00823">
    <property type="entry name" value="PKS_PP"/>
    <property type="match status" value="3"/>
</dbReference>
<feature type="active site" description="Proton donor; for dehydratase activity" evidence="6">
    <location>
        <position position="1129"/>
    </location>
</feature>
<dbReference type="Gene3D" id="3.40.50.11460">
    <property type="match status" value="1"/>
</dbReference>
<evidence type="ECO:0000259" key="10">
    <source>
        <dbReference type="PROSITE" id="PS52019"/>
    </source>
</evidence>
<feature type="region of interest" description="N-terminal hotdog fold" evidence="6">
    <location>
        <begin position="4527"/>
        <end position="4656"/>
    </location>
</feature>
<dbReference type="InterPro" id="IPR018201">
    <property type="entry name" value="Ketoacyl_synth_AS"/>
</dbReference>
<dbReference type="InterPro" id="IPR014030">
    <property type="entry name" value="Ketoacyl_synth_N"/>
</dbReference>
<feature type="region of interest" description="Disordered" evidence="7">
    <location>
        <begin position="4059"/>
        <end position="4082"/>
    </location>
</feature>
<proteinExistence type="predicted"/>
<dbReference type="InterPro" id="IPR050091">
    <property type="entry name" value="PKS_NRPS_Biosynth_Enz"/>
</dbReference>
<dbReference type="InterPro" id="IPR020841">
    <property type="entry name" value="PKS_Beta-ketoAc_synthase_dom"/>
</dbReference>
<dbReference type="Gene3D" id="3.40.366.10">
    <property type="entry name" value="Malonyl-Coenzyme A Acyl Carrier Protein, domain 2"/>
    <property type="match status" value="3"/>
</dbReference>
<dbReference type="Pfam" id="PF00698">
    <property type="entry name" value="Acyl_transf_1"/>
    <property type="match status" value="3"/>
</dbReference>
<dbReference type="PANTHER" id="PTHR43775">
    <property type="entry name" value="FATTY ACID SYNTHASE"/>
    <property type="match status" value="1"/>
</dbReference>
<feature type="domain" description="PKS/mFAS DH" evidence="10">
    <location>
        <begin position="4527"/>
        <end position="4821"/>
    </location>
</feature>
<evidence type="ECO:0000313" key="11">
    <source>
        <dbReference type="EMBL" id="BBX85819.1"/>
    </source>
</evidence>
<dbReference type="Pfam" id="PF21089">
    <property type="entry name" value="PKS_DH_N"/>
    <property type="match status" value="2"/>
</dbReference>
<dbReference type="InterPro" id="IPR009081">
    <property type="entry name" value="PP-bd_ACP"/>
</dbReference>
<dbReference type="PROSITE" id="PS00606">
    <property type="entry name" value="KS3_1"/>
    <property type="match status" value="3"/>
</dbReference>
<dbReference type="Pfam" id="PF14765">
    <property type="entry name" value="PS-DH"/>
    <property type="match status" value="2"/>
</dbReference>
<dbReference type="Gene3D" id="6.10.40.10">
    <property type="match status" value="1"/>
</dbReference>
<dbReference type="InterPro" id="IPR036736">
    <property type="entry name" value="ACP-like_sf"/>
</dbReference>
<dbReference type="InterPro" id="IPR011032">
    <property type="entry name" value="GroES-like_sf"/>
</dbReference>
<feature type="domain" description="Ketosynthase family 3 (KS3)" evidence="9">
    <location>
        <begin position="3632"/>
        <end position="4057"/>
    </location>
</feature>
<dbReference type="InterPro" id="IPR006162">
    <property type="entry name" value="Ppantetheine_attach_site"/>
</dbReference>
<dbReference type="PROSITE" id="PS52019">
    <property type="entry name" value="PKS_MFAS_DH"/>
    <property type="match status" value="2"/>
</dbReference>
<dbReference type="InterPro" id="IPR016035">
    <property type="entry name" value="Acyl_Trfase/lysoPLipase"/>
</dbReference>
<dbReference type="SMART" id="SM00825">
    <property type="entry name" value="PKS_KS"/>
    <property type="match status" value="3"/>
</dbReference>
<dbReference type="CDD" id="cd08956">
    <property type="entry name" value="KR_3_FAS_SDR_x"/>
    <property type="match status" value="1"/>
</dbReference>
<dbReference type="SUPFAM" id="SSF50129">
    <property type="entry name" value="GroES-like"/>
    <property type="match status" value="2"/>
</dbReference>
<dbReference type="PROSITE" id="PS50075">
    <property type="entry name" value="CARRIER"/>
    <property type="match status" value="3"/>
</dbReference>
<dbReference type="CDD" id="cd05195">
    <property type="entry name" value="enoyl_red"/>
    <property type="match status" value="2"/>
</dbReference>
<feature type="domain" description="Ketosynthase family 3 (KS3)" evidence="9">
    <location>
        <begin position="41"/>
        <end position="464"/>
    </location>
</feature>
<dbReference type="InterPro" id="IPR049900">
    <property type="entry name" value="PKS_mFAS_DH"/>
</dbReference>
<feature type="region of interest" description="N-terminal hotdog fold" evidence="6">
    <location>
        <begin position="934"/>
        <end position="1056"/>
    </location>
</feature>
<dbReference type="SMART" id="SM00827">
    <property type="entry name" value="PKS_AT"/>
    <property type="match status" value="3"/>
</dbReference>
<dbReference type="EMBL" id="AP022577">
    <property type="protein sequence ID" value="BBX85819.1"/>
    <property type="molecule type" value="Genomic_DNA"/>
</dbReference>
<dbReference type="Pfam" id="PF00109">
    <property type="entry name" value="ketoacyl-synt"/>
    <property type="match status" value="3"/>
</dbReference>
<dbReference type="Gene3D" id="1.10.1200.10">
    <property type="entry name" value="ACP-like"/>
    <property type="match status" value="3"/>
</dbReference>
<dbReference type="InterPro" id="IPR032821">
    <property type="entry name" value="PKS_assoc"/>
</dbReference>
<dbReference type="PROSITE" id="PS00012">
    <property type="entry name" value="PHOSPHOPANTETHEINE"/>
    <property type="match status" value="2"/>
</dbReference>
<dbReference type="SUPFAM" id="SSF101173">
    <property type="entry name" value="Docking domain B of the erythromycin polyketide synthase (DEBS)"/>
    <property type="match status" value="1"/>
</dbReference>
<evidence type="ECO:0000256" key="1">
    <source>
        <dbReference type="ARBA" id="ARBA00022450"/>
    </source>
</evidence>
<keyword evidence="12" id="KW-1185">Reference proteome</keyword>
<dbReference type="SMART" id="SM00826">
    <property type="entry name" value="PKS_DH"/>
    <property type="match status" value="2"/>
</dbReference>
<name>A0ABM7IGH8_9MYCO</name>
<dbReference type="InterPro" id="IPR036291">
    <property type="entry name" value="NAD(P)-bd_dom_sf"/>
</dbReference>
<dbReference type="SUPFAM" id="SSF51735">
    <property type="entry name" value="NAD(P)-binding Rossmann-fold domains"/>
    <property type="match status" value="8"/>
</dbReference>
<feature type="domain" description="Carrier" evidence="8">
    <location>
        <begin position="2002"/>
        <end position="2077"/>
    </location>
</feature>
<gene>
    <name evidence="11" type="ORF">MAUB_36920</name>
</gene>
<dbReference type="CDD" id="cd00833">
    <property type="entry name" value="PKS"/>
    <property type="match status" value="3"/>
</dbReference>
<dbReference type="RefSeq" id="WP_407665716.1">
    <property type="nucleotide sequence ID" value="NZ_AP022577.1"/>
</dbReference>
<dbReference type="Pfam" id="PF13602">
    <property type="entry name" value="ADH_zinc_N_2"/>
    <property type="match status" value="2"/>
</dbReference>
<dbReference type="InterPro" id="IPR055123">
    <property type="entry name" value="SpnB-like_Rossmann"/>
</dbReference>
<sequence>MTTQVEGSDTERDKLLRYLKKTVIELDEARTRLREHEQRATEPVAVVGIGCRFPGGVNSAEDLWEVVSAGRDLVTDFPTDRGWDVEGIYDPDPDAEGKTYTRKGAFLADASGFDAGFFGIAPGEVLAMDPQQRLMLEVSWEALEHAGIDPLSLRGSQTGVFTGIFAASYGGKHQGALQGYGLTGTTVSVASGRVAYVLGLEGPAVSLDTACSSSLVAIHSAIASLRAGECELALAGGVTVLGEPSIFIGFSRQRGLAADGRCKAFARAADGTGWGEGAGVLVLERLSDARRRGHSVLAVVRGSAINQDGASNGLTAPNGLAQQRVIRAALANARLTAADVDVVEGHGTATTLGDPIEAQALLATYGQDRPAGQPLWLGSVKSNMGHTQAAAGVAGVIKMVQAMRHGMMPATLHVDEPSPRVNWESGAVSVLTEARDWPLHGRPRRAGVSSFGISGTNAHVIIEQAPEQAVLDASEIAGATTELPAVPWVISARSAEALTAQAGRLLARVEADPALDPVDVGYSLAGRSVFEHRAVVVGADRPALLTGLAALAGGAASTGVVVGQAGPVGKTVVVFPGQGSQQLGMGRELYGQLPVFAEAFDAVADELDKHLRLPLREVIWGADSELLDSTEFAQPALFALEVALFEVMLRSGVQPDFVMGHSVGEFAASYVAGVLTLADAAMLIAARGRLMQALPAGGAMVAVAATEEEVMPLLDEGVGIAAINAPKSVVISGDQATASAIADRFAEQGRRVHRLAVSHAFHSPLMEPMLEEFSAVAARVHARAPRIGLVSNVTGELASAESNFGSSQYWVEHVRRPVRFADSVRHLQAAGATHFIEVGPGSGLTSAIEQSVAPAEAVVVPTLAKNRPEAASVLGALGQLFTTGVPVDWSAVFAGSGGRRVELPTYAFQRRRFWDRGADGPTDVAGLGLGGTEHALLGAVVQRPDLGGVVLTGRLSLADQPWLADHVIGGAVLFPGTGFVELAIRAGDEVGCGVIDELVLAAPLVIQPGVGVQVQVVVGQADESGHRSVTVYSREDQSEDWSLNAEGKLGVDAADASVDWSVWPPPGAESVDISDGYAQLADRGYAYGPAFQGLVSIWRRESEIFVEVAAPTGAGVAVDGVGMHPAVLDAVLHALGLAIETSETRLPFCWRGVSLHAAGAGRVRARLTSVGPDAISIDVADTEGLPVLTVGALVTRPVSAEQLGAALAASRGAPDQGPLDVMWSPISLSHNDIDATNPPTVVTWQDVNVGGAKTGDAGVVVWECASAGADVDVVGSVYAATHAALEVLQSWLGRDRAATLVVLTHGAVALPGEDVTDLAAAAVWGMVRSAQNESGGRIVLVDTDAGSAVDVAMLAAAGESQLLVRGNMIHAARLSPAPPLLPLPAGEPAWRLAAGGGGTLEDLGLRPCPDVQAPLQPGQVRVGVSAVGVNFRDVVVALGMYPGEVPPLGAEGAGVVLETGPEVTSVAVGDPVMGLLGGAGPLTVVPQELITRTPQGWSLTDAAAVPLVFLTALYGLADLGGIRPGESLLVHAGTGGVGMAAVQLARHWGVEVFVTASRGKWDTLRAMGFDDDRIGDSRTLDFEDKFLAATGGRGVDVVLNALTGGFVDASLRLLVRGGRFLEMGKTDIRDAQEIAAAYPGVIYQAFDLSDAGPARMQEMLVEVRELFDAQVLHRLPVTTWDVRCAPAALRFMSQARHIGKVVLTMPTALADGLAGGTVLITGATGMVGAVLARHLVSAYGVRHLVLASRRGDQAEGAAELAAELTEAGARVQVAACDVADRDAVTALFAQLSREYPPVRGVIHAAGVLDDGAITSLTPDRVDTVLRAKVDAAWNLHEATRDLDLALFALCSSIAATVGAPGQGNYSAANAFLDGLAAHRQAAGLPGISLAWGLWEQASGMTAHLSNRDRARMSRSGLAPMSPGQALELLDAALAIDHPMMVATRLDRAALDALAQSDGLPALFSGLARRPQRRRIESSGDAAQSKSALAQRLSGLTAGEQHELLVGLVCLQAAEVLGLPSAQDVDPEAEFQTFGFDSLTAVELRNRLKTATGLTLPSTLIFDYRTAAALADYVGQQIPESQRPEPGPAEPADKNPKVSGPAELTSGFAIVGYAARFPGAADTDEFWQMLCEGRDAVSEVPDDRWDVDQFFDPEPGAPGKVVTRRAGLVDDVAGFDAPFFGMSAREVRLLDPQHRLLLETAWRAVEHSGTAPTSLANTSTGVFVGLSTHDFLGMAFSELNYDEVEAYLGIGTSNAAAAGRISHRLGLQGPAVAVDTACSSSLVAIHQACQALRLGECDLALAGGANVLLTPATMITFSSARMLAPDGRCKTFDAAADGYARGEGCGVIVIKRLEDAIADGDRIRAVIRGSAINQDGASGGLTVPNGIAQQRVIAAALKRANLEPGDVGYLEAHGTGTSLGDPIEVQAAGAVFGDGRDPDEPLLIGSVKTNIGHLEAAAGIAGVIKVILSLEHELLPQHLHFENPSPHIPWDELPVRVVKEATAWERNGRPRIAGVSSFGFAGTNAHVIIEEATTAQPAEPATAGAPPKSDVGAGAPPKFSLLPLSARTPAALVQLADHYRSWLSTHPEADLKDVCLTAGAGRAHFEHRAALVVNSTESAVELLGALADDRPAPGLRRGVSDRKPKTAWLFPGQGSQYAGMAKELYETEPVFAETMDQCAVAVADVLEKPLLDVIFDNGPGAEETLRQTSYAQPAIFAVEMGLARLWQSWGLEPDVVLGHSVGQYAAACVAGVFSIEDGARLTAERGRLFGSLPAGGRMAAVFAAAERVESLTDEYPSLSVAAYNGANTVLSGPGEDLDRAVAALAADGVRCDWLDTSHAFHSALLDPVLDEFGSYVDQFNFRPPQRILVCNRTGAALGSSGKLDGAYWQRHARQPVEFAKSVRTLADLNCKVLLEVGPQPLLTAAALRAWPDPATSPQPIASLRRNTADHRQITEALADSYVAGHLPNFGAAGRGPASRLDLPTYPFERRQYWFRDPAAGPSRHRRARSDADTRYEIRWEKVAAGRQGGGGSAWLLIGDDAELLQPLVDALTAGGHRYRIVGLPMSDAEADRLEDVLRAAGADEPGLRILHAAALDAERATSTSSVLRMQHRVLGGTRRLFRAAAAAELRSPIWLVTRGAQRVTDADTVSPDQGCLWGFGRAAALEYPRLWGGLVDLAQGTAGEWEQLIDWLTAPPRDSAVREDQIALRDHSVYLPRLVRRTGQASVTPLELRSDATYLVSGGLGSIGLEIAGYMAASGARHLVLTSRRLPSADTQQRIDALSERHSCEIRVITADVADAHAVARLLIAVQAELPPLAGIIHAAGEIGTTVLSQLDDAETDRVFAGKVWGAWHLSEAAAGLKLDFFVSTSSIASVWGGFGQTSYGAANAFLDGLSWRLRERGIQGMSVNFGPWVAGGNDDGVDGKAHAAGMADAESRARLDERGIKTLSSADALAGLADVMSAASAQGVVARIDWARFLPLYQLSGRRGFLAELEREVASETKATAAEVTVAAPPPTQSGQTLFIERLMNAPVQQRKRLVTDHLRDAVAEVTRLDASEIREDAGFFDLGMDSLMAVELRRRIEQAVGQEVPVTLVMDHPRLSDAADYLLGDEVLGLGEGPSAPKRTSTTTPTDEPIAIVAVSCRFPGAPDPEAFWEVLSGGVDAIREVPEDRFDIDEYYDPDPETPGKTYTRFGGFLDGIDRFDPEFFGISPREAVWIEPQQRLTLETAWEGLERAGYSPASLRGSRTGVFMGVAANEYAHLLSAEPIDKIEPHFITGNALNAISGRVAFALGLEGPAVAVDTACSSALVAVHQACQALRGGDCDLALAGGVNVLLSPVSLVAASRARMLSPVGRCKTFDASADGYVRSEGCGILVLKRLSDAVRDGDQVCAVIPSSAVNQDGASSGLTVPNGGAQQRLIGAALARAGLAGRDIDYLEAHGTGTPLGDPIEVQAAAAAYGGARQADRPLLIGSVKSNIGHTESASGAAGLIKVVLSLQNGLLPQSLHFDNPSPHIPWDSLPVRVVDKAVPWQGNGRPRRAGVSSFGFTGTNAHVLVEEAPRQPAGPVGDVPDSGVPESTDTHEQPSDVLALSARSPEALAAVAQRYEAWLRDHPDTSLADLCRTAGTGRTHFEHRAALVVDSVASAREGLAALAENRLRPGVVRGEHINRPTTAWLFTGQGSQYPGMARELFDAEPVFAETVTRCAEAVGDMLPRPLLEVLFDTDRQTSDTLRHTSYAQPALFAVEMGLARLWQSWGLAPDVVLGHSVGQYAAACVAGVFSLEDGARLMAERGRLFGSLPEGGRMVAVFADPAHVEAVAGEFPRVSVAAYNGPNTVLSGPGAEVEQLVDRFNAEAIRCTPLETSHAFHSELLEPVLDEFESYAAQLRFAAPTLPLICNRTAAVLTAETPIDARYWRRHSRQPVQFADSVRTAAALGCTVLMEIGPQPILTAAAMQVWPEHLSAPRAIASMRKGVSDRRQIATALASAYVSGLSPDFAAVYRHAGRRLELPTYPFQRRRFWPKTSGLTHEGVGGPTSGILGSAKELASGDTVYVSRLGVKSQPWLSDHVIYGTVVVPGATYAAMALAAVGAPARVKDVFFYEPIILPDKSSREVQLTLHPSAEDGRWSFQVHSRPYGERGAEWSLNADGTVVSGAETESVSDPDLGETVERLERLRPQDLIDTFADLELAWGPTWSTSLKSLWLGDGEAIGDILVGEELAEQLGAEPMHPVLLDLCTGVAFPAFPALLAAEQGMSDLFLPLRYGQVELKEKMPRRFYCRARWHAGALDSETQVFDLDFVDRDGRRLGGISEFTVKRAPREALLRGLGGDAARLLYTVGWHEVPPPPADAPAGLSGTWLVAGFGELAAEMPGCVPFDRDTDPELLGQVLATAHERGVGFSGVVWRSNAESADEPTAEAAARLETEIANLLSAVHTVQGGGVTLPNGLWIVTERAVAAESGEPVDPVQAALWGLGRTVINEEPALRAKLIDVDGSPEAAAAVVRLLAAPVDEPELAVRQGKLLASRLLPRARSGHLTVPHATDYELAPSERGAIDNLRLTEKEVLAPEAGYVQVRVEAAGLNFRDVLNVLGLYPGDPGPIGGDFAGVVTALGADVTGVDVGQRVYGSMQGAFSSRFNVPAHFLAPIPGGVSAVEAATIPAAALTVRLSFDWARLKPGDKVLIHAASGGVGLAAIQMAQQLGAEVFATASTFKRATLRKLGVQHVYDSRTTDFADQIVADTGGAGVDVVLNSLTNEGFIEATLRATAKGGRFAEIAKRDIWTPEQMAAARPDVAYEIVALDTVMLTEPERIRDLLTEVSQGLTAADDSWSKRSPGQWTPLPAEIYPLTEARTAFRRMQQARHTGKIVLQMPNPLQPRPDRSYLITGGLGAIGLHTASYLAGLGAGDIVLASRHAPDAEKQRAIDDITERYKCRIHVFTADVGEEPEVQALLERIRAEVTPLAGVVHLAGVLDDALLGQQELEKFRMTLAPKAYGAYHLHRLTKNDELDVFIVSSSVSALFGPPGQANYATANALLDGLVAHRRAQGLPATGVNFGPWARGGMAASAAAASNISAQGLIPMDPSAALGALAEAIANGTGQAAVVKANWQRAAKVLGSSRPPILELVLPSPASDAVSDSELLKQLMEIPVPQRTGFVAEFLQREVQNFLRLAQPPATTSRFLDLGTDSLMAVELRNRLHSQFGGKFSINATAVFDYPTIGELAEYLAGQLPDSESAVAPEPS</sequence>
<dbReference type="Gene3D" id="3.90.180.10">
    <property type="entry name" value="Medium-chain alcohol dehydrogenases, catalytic domain"/>
    <property type="match status" value="2"/>
</dbReference>
<evidence type="ECO:0000256" key="4">
    <source>
        <dbReference type="ARBA" id="ARBA00023268"/>
    </source>
</evidence>
<evidence type="ECO:0008006" key="13">
    <source>
        <dbReference type="Google" id="ProtNLM"/>
    </source>
</evidence>
<dbReference type="SMART" id="SM00829">
    <property type="entry name" value="PKS_ER"/>
    <property type="match status" value="2"/>
</dbReference>
<dbReference type="Pfam" id="PF00550">
    <property type="entry name" value="PP-binding"/>
    <property type="match status" value="3"/>
</dbReference>
<dbReference type="InterPro" id="IPR049551">
    <property type="entry name" value="PKS_DH_C"/>
</dbReference>
<feature type="active site" description="Proton acceptor; for dehydratase activity" evidence="6">
    <location>
        <position position="966"/>
    </location>
</feature>
<dbReference type="InterPro" id="IPR001227">
    <property type="entry name" value="Ac_transferase_dom_sf"/>
</dbReference>
<evidence type="ECO:0000256" key="3">
    <source>
        <dbReference type="ARBA" id="ARBA00022679"/>
    </source>
</evidence>